<keyword evidence="2" id="KW-0328">Glycosyltransferase</keyword>
<dbReference type="Pfam" id="PF00535">
    <property type="entry name" value="Glycos_transf_2"/>
    <property type="match status" value="1"/>
</dbReference>
<dbReference type="EC" id="2.4.-.-" evidence="2"/>
<dbReference type="EMBL" id="JAUUTW010000010">
    <property type="protein sequence ID" value="MDP1451761.1"/>
    <property type="molecule type" value="Genomic_DNA"/>
</dbReference>
<dbReference type="GO" id="GO:0016757">
    <property type="term" value="F:glycosyltransferase activity"/>
    <property type="evidence" value="ECO:0007669"/>
    <property type="project" value="UniProtKB-KW"/>
</dbReference>
<dbReference type="SUPFAM" id="SSF53448">
    <property type="entry name" value="Nucleotide-diphospho-sugar transferases"/>
    <property type="match status" value="1"/>
</dbReference>
<comment type="caution">
    <text evidence="2">The sequence shown here is derived from an EMBL/GenBank/DDBJ whole genome shotgun (WGS) entry which is preliminary data.</text>
</comment>
<reference evidence="2" key="1">
    <citation type="submission" date="2023-07" db="EMBL/GenBank/DDBJ databases">
        <title>Murine gut Bacillus species.</title>
        <authorList>
            <person name="Gutman E."/>
            <person name="Hashuel R."/>
            <person name="Litvak Y."/>
        </authorList>
    </citation>
    <scope>NUCLEOTIDE SEQUENCE</scope>
    <source>
        <strain evidence="2">RU293</strain>
    </source>
</reference>
<feature type="domain" description="Glycosyltransferase 2-like" evidence="1">
    <location>
        <begin position="4"/>
        <end position="133"/>
    </location>
</feature>
<protein>
    <submittedName>
        <fullName evidence="2">Glycosyltransferase family 2 protein</fullName>
        <ecNumber evidence="2">2.4.-.-</ecNumber>
    </submittedName>
</protein>
<dbReference type="InterPro" id="IPR001173">
    <property type="entry name" value="Glyco_trans_2-like"/>
</dbReference>
<dbReference type="Proteomes" id="UP001178275">
    <property type="component" value="Unassembled WGS sequence"/>
</dbReference>
<keyword evidence="2" id="KW-0808">Transferase</keyword>
<proteinExistence type="predicted"/>
<evidence type="ECO:0000313" key="2">
    <source>
        <dbReference type="EMBL" id="MDP1451761.1"/>
    </source>
</evidence>
<dbReference type="PANTHER" id="PTHR43685">
    <property type="entry name" value="GLYCOSYLTRANSFERASE"/>
    <property type="match status" value="1"/>
</dbReference>
<evidence type="ECO:0000313" key="3">
    <source>
        <dbReference type="Proteomes" id="UP001178275"/>
    </source>
</evidence>
<dbReference type="CDD" id="cd00761">
    <property type="entry name" value="Glyco_tranf_GTA_type"/>
    <property type="match status" value="1"/>
</dbReference>
<name>A0AA90PCA0_9BACI</name>
<accession>A0AA90PCA0</accession>
<gene>
    <name evidence="2" type="ORF">Q8G36_11845</name>
</gene>
<dbReference type="InterPro" id="IPR029044">
    <property type="entry name" value="Nucleotide-diphossugar_trans"/>
</dbReference>
<dbReference type="PANTHER" id="PTHR43685:SF3">
    <property type="entry name" value="SLR2126 PROTEIN"/>
    <property type="match status" value="1"/>
</dbReference>
<dbReference type="RefSeq" id="WP_305160359.1">
    <property type="nucleotide sequence ID" value="NZ_JAUUTW010000010.1"/>
</dbReference>
<organism evidence="2 3">
    <name type="scientific">Peribacillus frigoritolerans</name>
    <dbReference type="NCBI Taxonomy" id="450367"/>
    <lineage>
        <taxon>Bacteria</taxon>
        <taxon>Bacillati</taxon>
        <taxon>Bacillota</taxon>
        <taxon>Bacilli</taxon>
        <taxon>Bacillales</taxon>
        <taxon>Bacillaceae</taxon>
        <taxon>Peribacillus</taxon>
    </lineage>
</organism>
<dbReference type="AlphaFoldDB" id="A0AA90PCA0"/>
<sequence>MKASIIIPSYNAKERLYLNLLSLSYQDYPHQDFEVIVIDNGSTDDTIDMLSKFEAKFPLITVRVDQNRGIAYGRNLGILKANGDILIFHDSDMIASKDYVRKHIEAHQEKNKVVCGLCWLRIYSFYYENFKSFHQQLFKRLNNPYTGVQQVNDSVYQLISEKQIKDGSFMNYSFEFDNVILFSYLKQTLQTYKENLTGYHFPWRYFLTNNASVERKRVLEIGLFDEKNANWGFEDFDLGYRLYKSGSEFSVRHDIISAHQEHERNYTTKEIKASTDYWFEKYNEIDYIDMLLSLLFDIASIFPPMEPIIESTHLNSLMEEIYEIRKLSKYSDLLDVFREMLQIAKKKYLKQEEHIQLNDLGKSIDFNIVFQKVNEIHEKFGMIHFYNAFFALNNYISNSFSTK</sequence>
<evidence type="ECO:0000259" key="1">
    <source>
        <dbReference type="Pfam" id="PF00535"/>
    </source>
</evidence>
<dbReference type="InterPro" id="IPR050834">
    <property type="entry name" value="Glycosyltransf_2"/>
</dbReference>
<dbReference type="Gene3D" id="3.90.550.10">
    <property type="entry name" value="Spore Coat Polysaccharide Biosynthesis Protein SpsA, Chain A"/>
    <property type="match status" value="1"/>
</dbReference>